<proteinExistence type="predicted"/>
<reference evidence="1" key="1">
    <citation type="submission" date="2023-04" db="EMBL/GenBank/DDBJ databases">
        <title>Draft Genome sequencing of Naganishia species isolated from polar environments using Oxford Nanopore Technology.</title>
        <authorList>
            <person name="Leo P."/>
            <person name="Venkateswaran K."/>
        </authorList>
    </citation>
    <scope>NUCLEOTIDE SEQUENCE</scope>
    <source>
        <strain evidence="1">MNA-CCFEE 5425</strain>
    </source>
</reference>
<protein>
    <submittedName>
        <fullName evidence="1">Uncharacterized protein</fullName>
    </submittedName>
</protein>
<name>A0ACC2WMJ9_9TREE</name>
<keyword evidence="2" id="KW-1185">Reference proteome</keyword>
<organism evidence="1 2">
    <name type="scientific">Naganishia vaughanmartiniae</name>
    <dbReference type="NCBI Taxonomy" id="1424756"/>
    <lineage>
        <taxon>Eukaryota</taxon>
        <taxon>Fungi</taxon>
        <taxon>Dikarya</taxon>
        <taxon>Basidiomycota</taxon>
        <taxon>Agaricomycotina</taxon>
        <taxon>Tremellomycetes</taxon>
        <taxon>Filobasidiales</taxon>
        <taxon>Filobasidiaceae</taxon>
        <taxon>Naganishia</taxon>
    </lineage>
</organism>
<gene>
    <name evidence="1" type="ORF">QFC22_006441</name>
</gene>
<dbReference type="EMBL" id="JASBWU010000028">
    <property type="protein sequence ID" value="KAJ9111782.1"/>
    <property type="molecule type" value="Genomic_DNA"/>
</dbReference>
<dbReference type="Proteomes" id="UP001243375">
    <property type="component" value="Unassembled WGS sequence"/>
</dbReference>
<sequence>MPSFAKKSNAEHQVEQVRMADTFESGSAAEVLDSFKQEARSRVKAILQNELPEYIRHISDLLKEAQDDDASPLWKGHLESGPFGKGNIRLTLPPHVASIRPVTPVTDGAEQRQQEVSKTCTCENKCNSSPGLKVGDIPFGSVSKRIIQFDILIRQGPFAYQGIIHCVTISREGEKGLALALILQRWLRLEVPRIEDADIASHCIAGGNFGVGVQAQGMAHIKQFFQSTNGIRRYGEDNYYPSRAKLETSWCEYPNLENFAAAIAALDRSTFAGARIELESLISQSLYMLNVLRNNWVKVYDPKNKGDKEQGNVLY</sequence>
<comment type="caution">
    <text evidence="1">The sequence shown here is derived from an EMBL/GenBank/DDBJ whole genome shotgun (WGS) entry which is preliminary data.</text>
</comment>
<accession>A0ACC2WMJ9</accession>
<evidence type="ECO:0000313" key="1">
    <source>
        <dbReference type="EMBL" id="KAJ9111782.1"/>
    </source>
</evidence>
<evidence type="ECO:0000313" key="2">
    <source>
        <dbReference type="Proteomes" id="UP001243375"/>
    </source>
</evidence>